<organism evidence="6 7">
    <name type="scientific">Methylocystis borbori</name>
    <dbReference type="NCBI Taxonomy" id="3118750"/>
    <lineage>
        <taxon>Bacteria</taxon>
        <taxon>Pseudomonadati</taxon>
        <taxon>Pseudomonadota</taxon>
        <taxon>Alphaproteobacteria</taxon>
        <taxon>Hyphomicrobiales</taxon>
        <taxon>Methylocystaceae</taxon>
        <taxon>Methylocystis</taxon>
    </lineage>
</organism>
<dbReference type="Pfam" id="PF00027">
    <property type="entry name" value="cNMP_binding"/>
    <property type="match status" value="1"/>
</dbReference>
<evidence type="ECO:0000256" key="1">
    <source>
        <dbReference type="ARBA" id="ARBA00023015"/>
    </source>
</evidence>
<comment type="caution">
    <text evidence="6">The sequence shown here is derived from an EMBL/GenBank/DDBJ whole genome shotgun (WGS) entry which is preliminary data.</text>
</comment>
<dbReference type="Gene3D" id="2.60.120.10">
    <property type="entry name" value="Jelly Rolls"/>
    <property type="match status" value="1"/>
</dbReference>
<gene>
    <name evidence="6" type="ORF">V3H18_11860</name>
</gene>
<evidence type="ECO:0000259" key="5">
    <source>
        <dbReference type="PROSITE" id="PS51063"/>
    </source>
</evidence>
<dbReference type="PROSITE" id="PS51063">
    <property type="entry name" value="HTH_CRP_2"/>
    <property type="match status" value="1"/>
</dbReference>
<dbReference type="Pfam" id="PF13545">
    <property type="entry name" value="HTH_Crp_2"/>
    <property type="match status" value="1"/>
</dbReference>
<dbReference type="InterPro" id="IPR012318">
    <property type="entry name" value="HTH_CRP"/>
</dbReference>
<dbReference type="PANTHER" id="PTHR24567">
    <property type="entry name" value="CRP FAMILY TRANSCRIPTIONAL REGULATORY PROTEIN"/>
    <property type="match status" value="1"/>
</dbReference>
<evidence type="ECO:0000313" key="6">
    <source>
        <dbReference type="EMBL" id="MEF3367230.1"/>
    </source>
</evidence>
<keyword evidence="2" id="KW-0238">DNA-binding</keyword>
<dbReference type="PROSITE" id="PS50042">
    <property type="entry name" value="CNMP_BINDING_3"/>
    <property type="match status" value="1"/>
</dbReference>
<dbReference type="InterPro" id="IPR014710">
    <property type="entry name" value="RmlC-like_jellyroll"/>
</dbReference>
<name>A0ABU7XIN1_9HYPH</name>
<keyword evidence="3" id="KW-0804">Transcription</keyword>
<dbReference type="SUPFAM" id="SSF51206">
    <property type="entry name" value="cAMP-binding domain-like"/>
    <property type="match status" value="1"/>
</dbReference>
<dbReference type="InterPro" id="IPR018490">
    <property type="entry name" value="cNMP-bd_dom_sf"/>
</dbReference>
<feature type="domain" description="Cyclic nucleotide-binding" evidence="4">
    <location>
        <begin position="1"/>
        <end position="112"/>
    </location>
</feature>
<keyword evidence="7" id="KW-1185">Reference proteome</keyword>
<evidence type="ECO:0000313" key="7">
    <source>
        <dbReference type="Proteomes" id="UP001350748"/>
    </source>
</evidence>
<dbReference type="SMART" id="SM00419">
    <property type="entry name" value="HTH_CRP"/>
    <property type="match status" value="1"/>
</dbReference>
<keyword evidence="1" id="KW-0805">Transcription regulation</keyword>
<dbReference type="InterPro" id="IPR000595">
    <property type="entry name" value="cNMP-bd_dom"/>
</dbReference>
<dbReference type="CDD" id="cd00038">
    <property type="entry name" value="CAP_ED"/>
    <property type="match status" value="1"/>
</dbReference>
<dbReference type="PANTHER" id="PTHR24567:SF74">
    <property type="entry name" value="HTH-TYPE TRANSCRIPTIONAL REGULATOR ARCR"/>
    <property type="match status" value="1"/>
</dbReference>
<dbReference type="SUPFAM" id="SSF46785">
    <property type="entry name" value="Winged helix' DNA-binding domain"/>
    <property type="match status" value="1"/>
</dbReference>
<protein>
    <submittedName>
        <fullName evidence="6">Crp/Fnr family transcriptional regulator</fullName>
    </submittedName>
</protein>
<reference evidence="6 7" key="1">
    <citation type="submission" date="2024-02" db="EMBL/GenBank/DDBJ databases">
        <authorList>
            <person name="Grouzdev D."/>
        </authorList>
    </citation>
    <scope>NUCLEOTIDE SEQUENCE [LARGE SCALE GENOMIC DNA]</scope>
    <source>
        <strain evidence="6 7">9N</strain>
    </source>
</reference>
<sequence length="222" mass="24062">MLSKENIAEWRLFAPSLREADLFDGEMLYRQGEAPSFLYCLIRGVVRLSHVAESGAQITLAVAGAGDLFGSAAPGRASAHAASAIGEARVLIFAPSDVAVLVAKSASFSNFLNAGLEASRERAERRLIDRQTKTVAARLIETLGELALAFGAPCPHGYSLEIRLTQQDIADLVHASRPVVTRIMNALRRQGALDYRRDLICVNDVALQTLVAKEKPAHLSRR</sequence>
<dbReference type="Proteomes" id="UP001350748">
    <property type="component" value="Unassembled WGS sequence"/>
</dbReference>
<feature type="domain" description="HTH crp-type" evidence="5">
    <location>
        <begin position="133"/>
        <end position="206"/>
    </location>
</feature>
<proteinExistence type="predicted"/>
<accession>A0ABU7XIN1</accession>
<dbReference type="EMBL" id="JAZHYN010000035">
    <property type="protein sequence ID" value="MEF3367230.1"/>
    <property type="molecule type" value="Genomic_DNA"/>
</dbReference>
<evidence type="ECO:0000256" key="2">
    <source>
        <dbReference type="ARBA" id="ARBA00023125"/>
    </source>
</evidence>
<dbReference type="InterPro" id="IPR036390">
    <property type="entry name" value="WH_DNA-bd_sf"/>
</dbReference>
<evidence type="ECO:0000259" key="4">
    <source>
        <dbReference type="PROSITE" id="PS50042"/>
    </source>
</evidence>
<dbReference type="InterPro" id="IPR050397">
    <property type="entry name" value="Env_Response_Regulators"/>
</dbReference>
<evidence type="ECO:0000256" key="3">
    <source>
        <dbReference type="ARBA" id="ARBA00023163"/>
    </source>
</evidence>
<dbReference type="RefSeq" id="WP_332082269.1">
    <property type="nucleotide sequence ID" value="NZ_JAZHYN010000035.1"/>
</dbReference>
<dbReference type="SMART" id="SM00100">
    <property type="entry name" value="cNMP"/>
    <property type="match status" value="1"/>
</dbReference>